<protein>
    <submittedName>
        <fullName evidence="1">Fatty-acid amide hydrolase</fullName>
    </submittedName>
</protein>
<organism evidence="1 2">
    <name type="scientific">Holotrichia oblita</name>
    <name type="common">Chafer beetle</name>
    <dbReference type="NCBI Taxonomy" id="644536"/>
    <lineage>
        <taxon>Eukaryota</taxon>
        <taxon>Metazoa</taxon>
        <taxon>Ecdysozoa</taxon>
        <taxon>Arthropoda</taxon>
        <taxon>Hexapoda</taxon>
        <taxon>Insecta</taxon>
        <taxon>Pterygota</taxon>
        <taxon>Neoptera</taxon>
        <taxon>Endopterygota</taxon>
        <taxon>Coleoptera</taxon>
        <taxon>Polyphaga</taxon>
        <taxon>Scarabaeiformia</taxon>
        <taxon>Scarabaeidae</taxon>
        <taxon>Melolonthinae</taxon>
        <taxon>Holotrichia</taxon>
    </lineage>
</organism>
<proteinExistence type="predicted"/>
<dbReference type="Proteomes" id="UP001056778">
    <property type="component" value="Chromosome 7"/>
</dbReference>
<evidence type="ECO:0000313" key="2">
    <source>
        <dbReference type="Proteomes" id="UP001056778"/>
    </source>
</evidence>
<dbReference type="EMBL" id="CM043021">
    <property type="protein sequence ID" value="KAI4457696.1"/>
    <property type="molecule type" value="Genomic_DNA"/>
</dbReference>
<reference evidence="1" key="1">
    <citation type="submission" date="2022-04" db="EMBL/GenBank/DDBJ databases">
        <title>Chromosome-scale genome assembly of Holotrichia oblita Faldermann.</title>
        <authorList>
            <person name="Rongchong L."/>
        </authorList>
    </citation>
    <scope>NUCLEOTIDE SEQUENCE</scope>
    <source>
        <strain evidence="1">81SQS9</strain>
    </source>
</reference>
<name>A0ACB9SUV6_HOLOL</name>
<gene>
    <name evidence="1" type="ORF">MML48_7g00020214</name>
</gene>
<accession>A0ACB9SUV6</accession>
<keyword evidence="2" id="KW-1185">Reference proteome</keyword>
<evidence type="ECO:0000313" key="1">
    <source>
        <dbReference type="EMBL" id="KAI4457696.1"/>
    </source>
</evidence>
<comment type="caution">
    <text evidence="1">The sequence shown here is derived from an EMBL/GenBank/DDBJ whole genome shotgun (WGS) entry which is preliminary data.</text>
</comment>
<keyword evidence="1" id="KW-0378">Hydrolase</keyword>
<sequence>MDIFVRLILIILNFTHYTYNFMKSLMCPGRLKKFVPPSDDPILKLSATILAQKIRERKIYSQEIVQAYKNRILEVNPIINAVVEDRFEEALEEAKQVDKYLDENPDKIEELKTTKPFFGIPITIKEAIAVSGMSHTGRSLTRKNIKAKKDSIVVQLLKEAGLIPLLVSNTPEYCTSLETYNKLSGYTYNPYNTLYTSGGSSGGECALLGAGASLLGVGSDIVGSIRVPAIWNGVFGHKPSKKVVSSEGHFPTDADDMFQSCLVIGPLVRYAEDLKPLLKIMTGTKLQKLNLGEEVNLSNIKIFYMEDTGSNLGLLKVEKEIKAAVNIAAAYLQKECHCHISNRKFEELSESAEMAAIVMMGKLKTLPSPLHDTNDALGDNGVFLYPCSPIGPFKLGGHLATYLIAPYTAIANLLGLPATAVPTGFNANKLPIGIQIYSQEIIQAYKRRIQEVNPIINAVVEDRFAEALVEAKKIDKYLDENPDKTEEIKSTKPFFGIPITIKESIAVKGMSYTGASLTRKNIKADKDSIVVRRLKEAGLIPLLVSNTPEYCSCIETYNKIIGYTYNPYNTLYTAGGSSGGEGALLGASASLIGVGSDICGSIRVPAIFNGVFGHKTKIVPLDGHWPMLDDDLYRNYLIIGPMARYAEDLKPLLKIMSGPNAHTLNLDEEVDFRKIKIYYMEDTGNDFCLPNVQKEIKTAVKAATAYLSRECHCHVSTRKFKEFSESLEISGVNMMDIDPFPSPLNDTSEKYSVVIETIKALFGKSKFTFQLLWFSLLSALSKRFPGDKQKYRDKLQKLREVLLATYLALPNLLGLPATAVPTGFDANKLPVGIQIYSQEIVQSYKNRIQEVNPIINAVIEDRFEEALEEAKQLDRFLDENPDKINEIKNSKPFYGIPITIKESLAVKGKLDLEKVLNIKKGVKADKDSVVVQRLKEAGLIPLLVSSTPEYYGSLETYNKLIGYTYNPYNTLYTCGGSSGGEGALLASAASVIGIGSDIGGSIRIPAAFNGVFGHKPSSKTASLEGHWPIEHDDTYQNYLTIGPMTRYAEDLAPLLKIISGANAQKLKLDEQVDLSKIQIFYMEDTGNDFGLPKVEKEIKNSIKVAASYLSRECHCHVSKTKFKELSESLEISSIHIMGLKNIPSPLYDTDDALGDNGVLIYPCTQNSAFKLGGYFIGFATAAYLALPNILGLPATAVPTGFDAKKMPIGIQISSEEVVLAYIKRIKEVNPIINAVVEDRFTEALAEAKKVDEYLNRYNAANLDLENVKPLLGVPITVKESIAVKGMSFTGCSLTRKGVKAKEDAEAVTLLKEAGAIILLVSSTPEYCAAIETYNNVIGRSKNPYDTRCGCGGSSGGEGALIGSGASVLGLGSDIAGSIRIPCAFNGIYGHKPTSGIVPLIGNLPWCDDERFCEYLAVGPMARYVEDLKLTMKVLAGNKASRLRLDDKSTLGPNGILLYPNFPTEPFRHNGFIKGMLGTRFALICNLLGCPSTCVPIGLNKKGLPLGIQVIGTPYQDNLTIEVAKELGKYFGGWQAPN</sequence>